<dbReference type="AlphaFoldDB" id="A0A926ENI0"/>
<dbReference type="PROSITE" id="PS51071">
    <property type="entry name" value="HTH_RPIR"/>
    <property type="match status" value="1"/>
</dbReference>
<dbReference type="PROSITE" id="PS51464">
    <property type="entry name" value="SIS"/>
    <property type="match status" value="1"/>
</dbReference>
<evidence type="ECO:0000256" key="3">
    <source>
        <dbReference type="ARBA" id="ARBA00023163"/>
    </source>
</evidence>
<name>A0A926ENI0_9FIRM</name>
<dbReference type="InterPro" id="IPR000281">
    <property type="entry name" value="HTH_RpiR"/>
</dbReference>
<dbReference type="InterPro" id="IPR035472">
    <property type="entry name" value="RpiR-like_SIS"/>
</dbReference>
<evidence type="ECO:0000313" key="6">
    <source>
        <dbReference type="EMBL" id="MBC8586758.1"/>
    </source>
</evidence>
<accession>A0A926ENI0</accession>
<keyword evidence="1" id="KW-0805">Transcription regulation</keyword>
<dbReference type="GO" id="GO:0003677">
    <property type="term" value="F:DNA binding"/>
    <property type="evidence" value="ECO:0007669"/>
    <property type="project" value="UniProtKB-KW"/>
</dbReference>
<dbReference type="EMBL" id="JACRTG010000003">
    <property type="protein sequence ID" value="MBC8586758.1"/>
    <property type="molecule type" value="Genomic_DNA"/>
</dbReference>
<dbReference type="Gene3D" id="1.10.10.10">
    <property type="entry name" value="Winged helix-like DNA-binding domain superfamily/Winged helix DNA-binding domain"/>
    <property type="match status" value="1"/>
</dbReference>
<gene>
    <name evidence="6" type="ORF">H8707_00675</name>
</gene>
<dbReference type="InterPro" id="IPR009057">
    <property type="entry name" value="Homeodomain-like_sf"/>
</dbReference>
<dbReference type="PANTHER" id="PTHR30514">
    <property type="entry name" value="GLUCOKINASE"/>
    <property type="match status" value="1"/>
</dbReference>
<dbReference type="Proteomes" id="UP000601171">
    <property type="component" value="Unassembled WGS sequence"/>
</dbReference>
<dbReference type="Pfam" id="PF01418">
    <property type="entry name" value="HTH_6"/>
    <property type="match status" value="1"/>
</dbReference>
<organism evidence="6 7">
    <name type="scientific">Paratissierella segnis</name>
    <dbReference type="NCBI Taxonomy" id="2763679"/>
    <lineage>
        <taxon>Bacteria</taxon>
        <taxon>Bacillati</taxon>
        <taxon>Bacillota</taxon>
        <taxon>Tissierellia</taxon>
        <taxon>Tissierellales</taxon>
        <taxon>Tissierellaceae</taxon>
        <taxon>Paratissierella</taxon>
    </lineage>
</organism>
<evidence type="ECO:0000313" key="7">
    <source>
        <dbReference type="Proteomes" id="UP000601171"/>
    </source>
</evidence>
<dbReference type="Pfam" id="PF01380">
    <property type="entry name" value="SIS"/>
    <property type="match status" value="1"/>
</dbReference>
<dbReference type="PANTHER" id="PTHR30514:SF18">
    <property type="entry name" value="RPIR-FAMILY TRANSCRIPTIONAL REGULATOR"/>
    <property type="match status" value="1"/>
</dbReference>
<dbReference type="GO" id="GO:0097367">
    <property type="term" value="F:carbohydrate derivative binding"/>
    <property type="evidence" value="ECO:0007669"/>
    <property type="project" value="InterPro"/>
</dbReference>
<feature type="domain" description="HTH rpiR-type" evidence="4">
    <location>
        <begin position="1"/>
        <end position="77"/>
    </location>
</feature>
<dbReference type="CDD" id="cd05013">
    <property type="entry name" value="SIS_RpiR"/>
    <property type="match status" value="1"/>
</dbReference>
<reference evidence="6" key="1">
    <citation type="submission" date="2020-08" db="EMBL/GenBank/DDBJ databases">
        <title>Genome public.</title>
        <authorList>
            <person name="Liu C."/>
            <person name="Sun Q."/>
        </authorList>
    </citation>
    <scope>NUCLEOTIDE SEQUENCE</scope>
    <source>
        <strain evidence="6">BX21</strain>
    </source>
</reference>
<dbReference type="GO" id="GO:1901135">
    <property type="term" value="P:carbohydrate derivative metabolic process"/>
    <property type="evidence" value="ECO:0007669"/>
    <property type="project" value="InterPro"/>
</dbReference>
<dbReference type="SUPFAM" id="SSF46689">
    <property type="entry name" value="Homeodomain-like"/>
    <property type="match status" value="1"/>
</dbReference>
<keyword evidence="3" id="KW-0804">Transcription</keyword>
<evidence type="ECO:0000259" key="5">
    <source>
        <dbReference type="PROSITE" id="PS51464"/>
    </source>
</evidence>
<evidence type="ECO:0000256" key="2">
    <source>
        <dbReference type="ARBA" id="ARBA00023125"/>
    </source>
</evidence>
<dbReference type="SUPFAM" id="SSF53697">
    <property type="entry name" value="SIS domain"/>
    <property type="match status" value="1"/>
</dbReference>
<dbReference type="Gene3D" id="3.40.50.10490">
    <property type="entry name" value="Glucose-6-phosphate isomerase like protein, domain 1"/>
    <property type="match status" value="1"/>
</dbReference>
<dbReference type="GO" id="GO:0003700">
    <property type="term" value="F:DNA-binding transcription factor activity"/>
    <property type="evidence" value="ECO:0007669"/>
    <property type="project" value="InterPro"/>
</dbReference>
<keyword evidence="7" id="KW-1185">Reference proteome</keyword>
<dbReference type="InterPro" id="IPR001347">
    <property type="entry name" value="SIS_dom"/>
</dbReference>
<dbReference type="RefSeq" id="WP_262428222.1">
    <property type="nucleotide sequence ID" value="NZ_JACRTG010000003.1"/>
</dbReference>
<protein>
    <submittedName>
        <fullName evidence="6">MurR/RpiR family transcriptional regulator</fullName>
    </submittedName>
</protein>
<comment type="caution">
    <text evidence="6">The sequence shown here is derived from an EMBL/GenBank/DDBJ whole genome shotgun (WGS) entry which is preliminary data.</text>
</comment>
<feature type="domain" description="SIS" evidence="5">
    <location>
        <begin position="125"/>
        <end position="264"/>
    </location>
</feature>
<evidence type="ECO:0000256" key="1">
    <source>
        <dbReference type="ARBA" id="ARBA00023015"/>
    </source>
</evidence>
<proteinExistence type="predicted"/>
<keyword evidence="2" id="KW-0238">DNA-binding</keyword>
<dbReference type="InterPro" id="IPR036388">
    <property type="entry name" value="WH-like_DNA-bd_sf"/>
</dbReference>
<sequence length="280" mass="33140">MDFINLVKGKYETLTKSHKKIAKYIIDNFENVIFDTAAELSKKVSVSEVTVIRFSYALGFESFTHMRREMEKSVVNNMHNNDIDINKAFFMNELSDMEMDDWIQKQILQFRKAYKNIDFEQFEEICDVLMNKKRVLIIGYMDSFGTASELLHLLDSIRSRVYFSKLMYENLYTFDDIDEDSATIVVSFAPHYKYTKELTETVKNNNSTVITITDSAINPLKDLSDYSLVFNLSRNERSGIIDTSPVISFIYFMINYLYEHYREKVDEFRDIKRPFEEYIE</sequence>
<dbReference type="InterPro" id="IPR046348">
    <property type="entry name" value="SIS_dom_sf"/>
</dbReference>
<dbReference type="InterPro" id="IPR047640">
    <property type="entry name" value="RpiR-like"/>
</dbReference>
<evidence type="ECO:0000259" key="4">
    <source>
        <dbReference type="PROSITE" id="PS51071"/>
    </source>
</evidence>